<proteinExistence type="predicted"/>
<feature type="transmembrane region" description="Helical" evidence="2">
    <location>
        <begin position="367"/>
        <end position="384"/>
    </location>
</feature>
<dbReference type="Gene3D" id="1.10.287.1260">
    <property type="match status" value="1"/>
</dbReference>
<accession>A0A3N4YQA9</accession>
<dbReference type="InterPro" id="IPR008910">
    <property type="entry name" value="MSC_TM_helix"/>
</dbReference>
<gene>
    <name evidence="3" type="ORF">EDD34_2155</name>
</gene>
<name>A0A3N4YQA9_9MICO</name>
<evidence type="ECO:0000256" key="1">
    <source>
        <dbReference type="SAM" id="MobiDB-lite"/>
    </source>
</evidence>
<comment type="caution">
    <text evidence="3">The sequence shown here is derived from an EMBL/GenBank/DDBJ whole genome shotgun (WGS) entry which is preliminary data.</text>
</comment>
<evidence type="ECO:0000313" key="4">
    <source>
        <dbReference type="Proteomes" id="UP000280501"/>
    </source>
</evidence>
<reference evidence="3 4" key="1">
    <citation type="submission" date="2018-11" db="EMBL/GenBank/DDBJ databases">
        <title>Sequencing the genomes of 1000 actinobacteria strains.</title>
        <authorList>
            <person name="Klenk H.-P."/>
        </authorList>
    </citation>
    <scope>NUCLEOTIDE SEQUENCE [LARGE SCALE GENOMIC DNA]</scope>
    <source>
        <strain evidence="3 4">DSM 15700</strain>
    </source>
</reference>
<feature type="compositionally biased region" description="Pro residues" evidence="1">
    <location>
        <begin position="443"/>
        <end position="456"/>
    </location>
</feature>
<feature type="transmembrane region" description="Helical" evidence="2">
    <location>
        <begin position="205"/>
        <end position="226"/>
    </location>
</feature>
<dbReference type="InterPro" id="IPR045275">
    <property type="entry name" value="MscS_archaea/bacteria_type"/>
</dbReference>
<evidence type="ECO:0000313" key="3">
    <source>
        <dbReference type="EMBL" id="RPF21524.1"/>
    </source>
</evidence>
<dbReference type="AlphaFoldDB" id="A0A3N4YQA9"/>
<feature type="transmembrane region" description="Helical" evidence="2">
    <location>
        <begin position="331"/>
        <end position="355"/>
    </location>
</feature>
<organism evidence="3 4">
    <name type="scientific">Myceligenerans xiligouense</name>
    <dbReference type="NCBI Taxonomy" id="253184"/>
    <lineage>
        <taxon>Bacteria</taxon>
        <taxon>Bacillati</taxon>
        <taxon>Actinomycetota</taxon>
        <taxon>Actinomycetes</taxon>
        <taxon>Micrococcales</taxon>
        <taxon>Promicromonosporaceae</taxon>
        <taxon>Myceligenerans</taxon>
    </lineage>
</organism>
<feature type="transmembrane region" description="Helical" evidence="2">
    <location>
        <begin position="81"/>
        <end position="101"/>
    </location>
</feature>
<feature type="transmembrane region" description="Helical" evidence="2">
    <location>
        <begin position="390"/>
        <end position="412"/>
    </location>
</feature>
<feature type="compositionally biased region" description="Low complexity" evidence="1">
    <location>
        <begin position="431"/>
        <end position="442"/>
    </location>
</feature>
<keyword evidence="4" id="KW-1185">Reference proteome</keyword>
<keyword evidence="2 3" id="KW-0812">Transmembrane</keyword>
<dbReference type="Pfam" id="PF05552">
    <property type="entry name" value="MS_channel_1st_1"/>
    <property type="match status" value="2"/>
</dbReference>
<evidence type="ECO:0000256" key="2">
    <source>
        <dbReference type="SAM" id="Phobius"/>
    </source>
</evidence>
<feature type="region of interest" description="Disordered" evidence="1">
    <location>
        <begin position="1"/>
        <end position="21"/>
    </location>
</feature>
<dbReference type="PANTHER" id="PTHR30221">
    <property type="entry name" value="SMALL-CONDUCTANCE MECHANOSENSITIVE CHANNEL"/>
    <property type="match status" value="1"/>
</dbReference>
<feature type="transmembrane region" description="Helical" evidence="2">
    <location>
        <begin position="238"/>
        <end position="262"/>
    </location>
</feature>
<sequence>MTRAGFHSAPAFPGTANRSRKGPEMDFAEDFDWAGILGTTAIVIVILVLTWIVARLVRWAVAKLVTRIGFLRRQGADGRDVGTSIGQIAALLIWLFGLLAVLQVLELDQVLRPLQAMLETILGYLPNIIGAAVLFFIGYLIAKIAKQIIEAALGAVNFRRMFGRARSAATRATGAEPTATGETYGTTTTDAGDEDHEANARIASVIANLVFAVIIIVVAIAALQILGIRSISDPAEEMLTLILGAIPAIIATLVILGIGYLIAKFAADLLESVLHGAGTDRAVQNIGVPAGRTSPSTVIAKIVQVAIVVFFAIMAAQLLGFAAITDILNEVLALGGRVLFGGAIIAVGFFVANLIKRAMGEGTAGTILRYATIALFVAIGLQYMGLADSIITLAFGSVVVGAALAAALAYGLGGRDVAHRSLERLERRMETSTATSSSASPTTTPPPPPPPGGRDV</sequence>
<keyword evidence="2" id="KW-0472">Membrane</keyword>
<dbReference type="GO" id="GO:0008381">
    <property type="term" value="F:mechanosensitive monoatomic ion channel activity"/>
    <property type="evidence" value="ECO:0007669"/>
    <property type="project" value="InterPro"/>
</dbReference>
<feature type="transmembrane region" description="Helical" evidence="2">
    <location>
        <begin position="33"/>
        <end position="54"/>
    </location>
</feature>
<feature type="compositionally biased region" description="Low complexity" evidence="1">
    <location>
        <begin position="169"/>
        <end position="190"/>
    </location>
</feature>
<feature type="region of interest" description="Disordered" evidence="1">
    <location>
        <begin position="426"/>
        <end position="456"/>
    </location>
</feature>
<dbReference type="Proteomes" id="UP000280501">
    <property type="component" value="Unassembled WGS sequence"/>
</dbReference>
<protein>
    <submittedName>
        <fullName evidence="3">Putative transporter (Transmembrane protein)</fullName>
    </submittedName>
</protein>
<feature type="transmembrane region" description="Helical" evidence="2">
    <location>
        <begin position="121"/>
        <end position="142"/>
    </location>
</feature>
<feature type="transmembrane region" description="Helical" evidence="2">
    <location>
        <begin position="302"/>
        <end position="325"/>
    </location>
</feature>
<dbReference type="PANTHER" id="PTHR30221:SF1">
    <property type="entry name" value="SMALL-CONDUCTANCE MECHANOSENSITIVE CHANNEL"/>
    <property type="match status" value="1"/>
</dbReference>
<keyword evidence="2" id="KW-1133">Transmembrane helix</keyword>
<dbReference type="EMBL" id="RKQZ01000001">
    <property type="protein sequence ID" value="RPF21524.1"/>
    <property type="molecule type" value="Genomic_DNA"/>
</dbReference>
<dbReference type="NCBIfam" id="NF033912">
    <property type="entry name" value="msc"/>
    <property type="match status" value="1"/>
</dbReference>
<feature type="region of interest" description="Disordered" evidence="1">
    <location>
        <begin position="169"/>
        <end position="193"/>
    </location>
</feature>